<dbReference type="RefSeq" id="WP_168568382.1">
    <property type="nucleotide sequence ID" value="NZ_CP051167.1"/>
</dbReference>
<name>A0A6H1TVR3_9CYAN</name>
<dbReference type="Gene3D" id="3.10.620.30">
    <property type="match status" value="1"/>
</dbReference>
<dbReference type="AlphaFoldDB" id="A0A6H1TVR3"/>
<dbReference type="KEGG" id="oxy:HCG48_06285"/>
<dbReference type="InterPro" id="IPR013589">
    <property type="entry name" value="Bac_transglu_N"/>
</dbReference>
<dbReference type="SUPFAM" id="SSF54001">
    <property type="entry name" value="Cysteine proteinases"/>
    <property type="match status" value="1"/>
</dbReference>
<evidence type="ECO:0000259" key="1">
    <source>
        <dbReference type="SMART" id="SM00460"/>
    </source>
</evidence>
<sequence>MRYEIIHTTSYAYNRAVTFDPHVLRLRSRNDCTQTLHDFHLQIAPEPIRISDIIDLEGNDLVKVWFDQTSDRLEFTVKSEVETFRRDPFNFLLEPWAVRLPIDYPEPLRTQLHCYLHPLGTPSTVDPVVAQLAHEIWQDVAGSTTAFVCELNQRLHENCRHQVRETGPPLEASVTWTQKQGSCRDVAVLFMETCRVMGLAARFVSGYQQGNPNWKRRHLHAWVEVYFPGGGWRGYDPTQGMAVGDRHVALVASAIPKQAAPISGTFRGSAVRSQMNAHLSIKVLDGDDGGGVGASDSLNLHQATEREIYEILHSKGTAKKEIQAAIEAIAYWQDGDRELTWKNLKQSTKSGKHKVKGFGKKTYKLLQELAFLREA</sequence>
<organism evidence="2 3">
    <name type="scientific">Oxynema aestuarii AP17</name>
    <dbReference type="NCBI Taxonomy" id="2064643"/>
    <lineage>
        <taxon>Bacteria</taxon>
        <taxon>Bacillati</taxon>
        <taxon>Cyanobacteriota</taxon>
        <taxon>Cyanophyceae</taxon>
        <taxon>Oscillatoriophycideae</taxon>
        <taxon>Oscillatoriales</taxon>
        <taxon>Oscillatoriaceae</taxon>
        <taxon>Oxynema</taxon>
        <taxon>Oxynema aestuarii</taxon>
    </lineage>
</organism>
<gene>
    <name evidence="2" type="ORF">HCG48_06285</name>
</gene>
<dbReference type="InterPro" id="IPR002931">
    <property type="entry name" value="Transglutaminase-like"/>
</dbReference>
<dbReference type="PANTHER" id="PTHR33490:SF1">
    <property type="entry name" value="SLL1233 PROTEIN"/>
    <property type="match status" value="1"/>
</dbReference>
<evidence type="ECO:0000313" key="2">
    <source>
        <dbReference type="EMBL" id="QIZ70227.1"/>
    </source>
</evidence>
<keyword evidence="3" id="KW-1185">Reference proteome</keyword>
<dbReference type="EMBL" id="CP051167">
    <property type="protein sequence ID" value="QIZ70227.1"/>
    <property type="molecule type" value="Genomic_DNA"/>
</dbReference>
<accession>A0A6H1TVR3</accession>
<proteinExistence type="predicted"/>
<dbReference type="SMART" id="SM00460">
    <property type="entry name" value="TGc"/>
    <property type="match status" value="1"/>
</dbReference>
<reference evidence="2 3" key="1">
    <citation type="submission" date="2020-04" db="EMBL/GenBank/DDBJ databases">
        <authorList>
            <person name="Basu S."/>
            <person name="Maruthanayagam V."/>
            <person name="Chakraborty S."/>
            <person name="Pramanik A."/>
            <person name="Mukherjee J."/>
            <person name="Brink B."/>
        </authorList>
    </citation>
    <scope>NUCLEOTIDE SEQUENCE [LARGE SCALE GENOMIC DNA]</scope>
    <source>
        <strain evidence="2 3">AP17</strain>
    </source>
</reference>
<dbReference type="InterPro" id="IPR038765">
    <property type="entry name" value="Papain-like_cys_pep_sf"/>
</dbReference>
<evidence type="ECO:0000313" key="3">
    <source>
        <dbReference type="Proteomes" id="UP000500857"/>
    </source>
</evidence>
<protein>
    <submittedName>
        <fullName evidence="2">Transglutaminase family protein</fullName>
    </submittedName>
</protein>
<dbReference type="PANTHER" id="PTHR33490">
    <property type="entry name" value="BLR5614 PROTEIN-RELATED"/>
    <property type="match status" value="1"/>
</dbReference>
<dbReference type="Pfam" id="PF01841">
    <property type="entry name" value="Transglut_core"/>
    <property type="match status" value="1"/>
</dbReference>
<feature type="domain" description="Transglutaminase-like" evidence="1">
    <location>
        <begin position="175"/>
        <end position="239"/>
    </location>
</feature>
<dbReference type="Pfam" id="PF08379">
    <property type="entry name" value="Bact_transglu_N"/>
    <property type="match status" value="1"/>
</dbReference>
<dbReference type="Proteomes" id="UP000500857">
    <property type="component" value="Chromosome"/>
</dbReference>